<name>A0ABD6BYN7_9EURY</name>
<sequence>MSDRDTDRDSPPEMPDPPDHPEWNGVETWSRANLRYPVPGGWDIDDHGPFHTTWVHQDGAKLTRSSKRTPGPKDTFAFKLDGTDVHRVDTGPKRTELREQTVWLLTFYDEDEDIDTPEAFEHRVREKQNRSLGDFA</sequence>
<organism evidence="2 3">
    <name type="scientific">Halorubrum laminariae</name>
    <dbReference type="NCBI Taxonomy" id="1433523"/>
    <lineage>
        <taxon>Archaea</taxon>
        <taxon>Methanobacteriati</taxon>
        <taxon>Methanobacteriota</taxon>
        <taxon>Stenosarchaea group</taxon>
        <taxon>Halobacteria</taxon>
        <taxon>Halobacteriales</taxon>
        <taxon>Haloferacaceae</taxon>
        <taxon>Halorubrum</taxon>
    </lineage>
</organism>
<evidence type="ECO:0000256" key="1">
    <source>
        <dbReference type="SAM" id="MobiDB-lite"/>
    </source>
</evidence>
<evidence type="ECO:0000313" key="3">
    <source>
        <dbReference type="Proteomes" id="UP001597185"/>
    </source>
</evidence>
<gene>
    <name evidence="2" type="ORF">ACFR9T_06470</name>
</gene>
<dbReference type="EMBL" id="JBHUDB010000002">
    <property type="protein sequence ID" value="MFD1570231.1"/>
    <property type="molecule type" value="Genomic_DNA"/>
</dbReference>
<keyword evidence="3" id="KW-1185">Reference proteome</keyword>
<dbReference type="RefSeq" id="WP_256418056.1">
    <property type="nucleotide sequence ID" value="NZ_JANHDL010000004.1"/>
</dbReference>
<evidence type="ECO:0000313" key="2">
    <source>
        <dbReference type="EMBL" id="MFD1570231.1"/>
    </source>
</evidence>
<dbReference type="AlphaFoldDB" id="A0ABD6BYN7"/>
<feature type="region of interest" description="Disordered" evidence="1">
    <location>
        <begin position="1"/>
        <end position="26"/>
    </location>
</feature>
<proteinExistence type="predicted"/>
<protein>
    <submittedName>
        <fullName evidence="2">Uncharacterized protein</fullName>
    </submittedName>
</protein>
<accession>A0ABD6BYN7</accession>
<dbReference type="Proteomes" id="UP001597185">
    <property type="component" value="Unassembled WGS sequence"/>
</dbReference>
<reference evidence="2 3" key="1">
    <citation type="journal article" date="2019" name="Int. J. Syst. Evol. Microbiol.">
        <title>The Global Catalogue of Microorganisms (GCM) 10K type strain sequencing project: providing services to taxonomists for standard genome sequencing and annotation.</title>
        <authorList>
            <consortium name="The Broad Institute Genomics Platform"/>
            <consortium name="The Broad Institute Genome Sequencing Center for Infectious Disease"/>
            <person name="Wu L."/>
            <person name="Ma J."/>
        </authorList>
    </citation>
    <scope>NUCLEOTIDE SEQUENCE [LARGE SCALE GENOMIC DNA]</scope>
    <source>
        <strain evidence="2 3">CGMCC 1.12689</strain>
    </source>
</reference>
<feature type="compositionally biased region" description="Basic and acidic residues" evidence="1">
    <location>
        <begin position="1"/>
        <end position="22"/>
    </location>
</feature>
<comment type="caution">
    <text evidence="2">The sequence shown here is derived from an EMBL/GenBank/DDBJ whole genome shotgun (WGS) entry which is preliminary data.</text>
</comment>